<organism evidence="2 3">
    <name type="scientific">Rudanella paleaurantiibacter</name>
    <dbReference type="NCBI Taxonomy" id="2614655"/>
    <lineage>
        <taxon>Bacteria</taxon>
        <taxon>Pseudomonadati</taxon>
        <taxon>Bacteroidota</taxon>
        <taxon>Cytophagia</taxon>
        <taxon>Cytophagales</taxon>
        <taxon>Cytophagaceae</taxon>
        <taxon>Rudanella</taxon>
    </lineage>
</organism>
<proteinExistence type="predicted"/>
<protein>
    <submittedName>
        <fullName evidence="2">Crp/Fnr family transcriptional regulator</fullName>
    </submittedName>
</protein>
<dbReference type="Proteomes" id="UP000488299">
    <property type="component" value="Unassembled WGS sequence"/>
</dbReference>
<dbReference type="SUPFAM" id="SSF51206">
    <property type="entry name" value="cAMP-binding domain-like"/>
    <property type="match status" value="1"/>
</dbReference>
<sequence>MTDRLNDLLKSLGIASQLLRDEFIDHCTVSELPKNTDILVAGKTNASEYILVSGVAHRYTVSDKGDPITTGFYGSGAVITPHFARTQNGRNLFSLQTLTDAVLAQIPVNQLDRLRATHADYREFGQRVLENELVQALQFAVSFRSFSAKERLVAMRTQYPNLENLVPHHIIASYLGITPVSFSRLRHELSRA</sequence>
<gene>
    <name evidence="2" type="ORF">F5984_14890</name>
</gene>
<keyword evidence="3" id="KW-1185">Reference proteome</keyword>
<feature type="domain" description="Cyclic nucleotide-binding" evidence="1">
    <location>
        <begin position="31"/>
        <end position="118"/>
    </location>
</feature>
<evidence type="ECO:0000259" key="1">
    <source>
        <dbReference type="Pfam" id="PF00027"/>
    </source>
</evidence>
<evidence type="ECO:0000313" key="2">
    <source>
        <dbReference type="EMBL" id="KAB7730431.1"/>
    </source>
</evidence>
<dbReference type="EMBL" id="WELI01000005">
    <property type="protein sequence ID" value="KAB7730431.1"/>
    <property type="molecule type" value="Genomic_DNA"/>
</dbReference>
<dbReference type="AlphaFoldDB" id="A0A7J5TZE7"/>
<dbReference type="InterPro" id="IPR014710">
    <property type="entry name" value="RmlC-like_jellyroll"/>
</dbReference>
<comment type="caution">
    <text evidence="2">The sequence shown here is derived from an EMBL/GenBank/DDBJ whole genome shotgun (WGS) entry which is preliminary data.</text>
</comment>
<accession>A0A7J5TZE7</accession>
<dbReference type="Gene3D" id="2.60.120.10">
    <property type="entry name" value="Jelly Rolls"/>
    <property type="match status" value="1"/>
</dbReference>
<dbReference type="RefSeq" id="WP_152125014.1">
    <property type="nucleotide sequence ID" value="NZ_WELI01000005.1"/>
</dbReference>
<name>A0A7J5TZE7_9BACT</name>
<dbReference type="InterPro" id="IPR000595">
    <property type="entry name" value="cNMP-bd_dom"/>
</dbReference>
<evidence type="ECO:0000313" key="3">
    <source>
        <dbReference type="Proteomes" id="UP000488299"/>
    </source>
</evidence>
<dbReference type="Pfam" id="PF00027">
    <property type="entry name" value="cNMP_binding"/>
    <property type="match status" value="1"/>
</dbReference>
<dbReference type="CDD" id="cd00038">
    <property type="entry name" value="CAP_ED"/>
    <property type="match status" value="1"/>
</dbReference>
<reference evidence="2 3" key="1">
    <citation type="submission" date="2019-10" db="EMBL/GenBank/DDBJ databases">
        <title>Rudanella paleaurantiibacter sp. nov., isolated from sludge.</title>
        <authorList>
            <person name="Xu S.Q."/>
        </authorList>
    </citation>
    <scope>NUCLEOTIDE SEQUENCE [LARGE SCALE GENOMIC DNA]</scope>
    <source>
        <strain evidence="2 3">HX-22-17</strain>
    </source>
</reference>
<dbReference type="InterPro" id="IPR018490">
    <property type="entry name" value="cNMP-bd_dom_sf"/>
</dbReference>